<dbReference type="PANTHER" id="PTHR35897">
    <property type="entry name" value="METHYLTRANSFERASE AUSD"/>
    <property type="match status" value="1"/>
</dbReference>
<keyword evidence="6" id="KW-1185">Reference proteome</keyword>
<dbReference type="InterPro" id="IPR051654">
    <property type="entry name" value="Meroterpenoid_MTases"/>
</dbReference>
<sequence length="301" mass="33953">MNDSGATDPNVYSLVISPQEEFKFPPLEERLYRLTDDEFEFFTKKTGITDPQALKEHILHIQAEAYAICPYPCIRRFGFTGLAIARYPAYQDLLKLGRERPGALFLDVGCCFGNDVRKAVADGFPMDQALACDLRPEFWNLGYKLFKDSPESFTVPFLPGDVLDQSFLTISSPFVTPPPSPAPLLKGLTNLTPLKGHLSAIHAAAFFHLFDEPQQLYIAKALAGLLSPEPGSIIFGWHRGELVKGGERFNHSADSWNEMWEKEVFKEGQVRSWAILKVANRPDLDHITAKIYLMEWCVTRL</sequence>
<accession>A0A8K0XLM2</accession>
<evidence type="ECO:0000256" key="3">
    <source>
        <dbReference type="ARBA" id="ARBA00022691"/>
    </source>
</evidence>
<name>A0A8K0XLM2_9AGAR</name>
<keyword evidence="3" id="KW-0949">S-adenosyl-L-methionine</keyword>
<comment type="similarity">
    <text evidence="4">Belongs to the class I-like SAM-binding methyltransferase superfamily.</text>
</comment>
<dbReference type="PANTHER" id="PTHR35897:SF1">
    <property type="entry name" value="METHYLTRANSFERASE AUSD"/>
    <property type="match status" value="1"/>
</dbReference>
<protein>
    <recommendedName>
        <fullName evidence="7">Methyltransferase ausD</fullName>
    </recommendedName>
</protein>
<dbReference type="Gene3D" id="3.40.50.150">
    <property type="entry name" value="Vaccinia Virus protein VP39"/>
    <property type="match status" value="1"/>
</dbReference>
<dbReference type="SUPFAM" id="SSF53335">
    <property type="entry name" value="S-adenosyl-L-methionine-dependent methyltransferases"/>
    <property type="match status" value="1"/>
</dbReference>
<dbReference type="InterPro" id="IPR029063">
    <property type="entry name" value="SAM-dependent_MTases_sf"/>
</dbReference>
<evidence type="ECO:0008006" key="7">
    <source>
        <dbReference type="Google" id="ProtNLM"/>
    </source>
</evidence>
<reference evidence="5" key="1">
    <citation type="journal article" date="2021" name="New Phytol.">
        <title>Evolutionary innovations through gain and loss of genes in the ectomycorrhizal Boletales.</title>
        <authorList>
            <person name="Wu G."/>
            <person name="Miyauchi S."/>
            <person name="Morin E."/>
            <person name="Kuo A."/>
            <person name="Drula E."/>
            <person name="Varga T."/>
            <person name="Kohler A."/>
            <person name="Feng B."/>
            <person name="Cao Y."/>
            <person name="Lipzen A."/>
            <person name="Daum C."/>
            <person name="Hundley H."/>
            <person name="Pangilinan J."/>
            <person name="Johnson J."/>
            <person name="Barry K."/>
            <person name="LaButti K."/>
            <person name="Ng V."/>
            <person name="Ahrendt S."/>
            <person name="Min B."/>
            <person name="Choi I.G."/>
            <person name="Park H."/>
            <person name="Plett J.M."/>
            <person name="Magnuson J."/>
            <person name="Spatafora J.W."/>
            <person name="Nagy L.G."/>
            <person name="Henrissat B."/>
            <person name="Grigoriev I.V."/>
            <person name="Yang Z.L."/>
            <person name="Xu J."/>
            <person name="Martin F.M."/>
        </authorList>
    </citation>
    <scope>NUCLEOTIDE SEQUENCE</scope>
    <source>
        <strain evidence="5">KKN 215</strain>
    </source>
</reference>
<dbReference type="Proteomes" id="UP000813824">
    <property type="component" value="Unassembled WGS sequence"/>
</dbReference>
<gene>
    <name evidence="5" type="ORF">BXZ70DRAFT_548711</name>
</gene>
<evidence type="ECO:0000256" key="2">
    <source>
        <dbReference type="ARBA" id="ARBA00022679"/>
    </source>
</evidence>
<keyword evidence="2" id="KW-0808">Transferase</keyword>
<evidence type="ECO:0000256" key="1">
    <source>
        <dbReference type="ARBA" id="ARBA00005179"/>
    </source>
</evidence>
<evidence type="ECO:0000256" key="4">
    <source>
        <dbReference type="ARBA" id="ARBA00038314"/>
    </source>
</evidence>
<organism evidence="5 6">
    <name type="scientific">Cristinia sonorae</name>
    <dbReference type="NCBI Taxonomy" id="1940300"/>
    <lineage>
        <taxon>Eukaryota</taxon>
        <taxon>Fungi</taxon>
        <taxon>Dikarya</taxon>
        <taxon>Basidiomycota</taxon>
        <taxon>Agaricomycotina</taxon>
        <taxon>Agaricomycetes</taxon>
        <taxon>Agaricomycetidae</taxon>
        <taxon>Agaricales</taxon>
        <taxon>Pleurotineae</taxon>
        <taxon>Stephanosporaceae</taxon>
        <taxon>Cristinia</taxon>
    </lineage>
</organism>
<dbReference type="EMBL" id="JAEVFJ010000042">
    <property type="protein sequence ID" value="KAH8086626.1"/>
    <property type="molecule type" value="Genomic_DNA"/>
</dbReference>
<dbReference type="AlphaFoldDB" id="A0A8K0XLM2"/>
<proteinExistence type="inferred from homology"/>
<dbReference type="GO" id="GO:0016740">
    <property type="term" value="F:transferase activity"/>
    <property type="evidence" value="ECO:0007669"/>
    <property type="project" value="UniProtKB-KW"/>
</dbReference>
<comment type="pathway">
    <text evidence="1">Secondary metabolite biosynthesis.</text>
</comment>
<dbReference type="OrthoDB" id="2094832at2759"/>
<evidence type="ECO:0000313" key="5">
    <source>
        <dbReference type="EMBL" id="KAH8086626.1"/>
    </source>
</evidence>
<evidence type="ECO:0000313" key="6">
    <source>
        <dbReference type="Proteomes" id="UP000813824"/>
    </source>
</evidence>
<comment type="caution">
    <text evidence="5">The sequence shown here is derived from an EMBL/GenBank/DDBJ whole genome shotgun (WGS) entry which is preliminary data.</text>
</comment>